<evidence type="ECO:0000256" key="3">
    <source>
        <dbReference type="ARBA" id="ARBA00023125"/>
    </source>
</evidence>
<dbReference type="InterPro" id="IPR036388">
    <property type="entry name" value="WH-like_DNA-bd_sf"/>
</dbReference>
<evidence type="ECO:0000256" key="4">
    <source>
        <dbReference type="ARBA" id="ARBA00023163"/>
    </source>
</evidence>
<proteinExistence type="predicted"/>
<dbReference type="CDD" id="cd06171">
    <property type="entry name" value="Sigma70_r4"/>
    <property type="match status" value="1"/>
</dbReference>
<dbReference type="Proteomes" id="UP001446032">
    <property type="component" value="Unassembled WGS sequence"/>
</dbReference>
<dbReference type="PRINTS" id="PR00046">
    <property type="entry name" value="SIGMA70FCT"/>
</dbReference>
<dbReference type="InterPro" id="IPR050239">
    <property type="entry name" value="Sigma-70_RNA_pol_init_factors"/>
</dbReference>
<accession>A0ABV1AKU1</accession>
<keyword evidence="4" id="KW-0804">Transcription</keyword>
<reference evidence="6 7" key="1">
    <citation type="submission" date="2024-03" db="EMBL/GenBank/DDBJ databases">
        <title>Human intestinal bacterial collection.</title>
        <authorList>
            <person name="Pauvert C."/>
            <person name="Hitch T.C.A."/>
            <person name="Clavel T."/>
        </authorList>
    </citation>
    <scope>NUCLEOTIDE SEQUENCE [LARGE SCALE GENOMIC DNA]</scope>
    <source>
        <strain evidence="6 7">CLA-AA-H95</strain>
    </source>
</reference>
<dbReference type="NCBIfam" id="TIGR02937">
    <property type="entry name" value="sigma70-ECF"/>
    <property type="match status" value="1"/>
</dbReference>
<dbReference type="InterPro" id="IPR013325">
    <property type="entry name" value="RNA_pol_sigma_r2"/>
</dbReference>
<dbReference type="RefSeq" id="WP_303218770.1">
    <property type="nucleotide sequence ID" value="NZ_JBBMEI010000027.1"/>
</dbReference>
<dbReference type="SUPFAM" id="SSF88659">
    <property type="entry name" value="Sigma3 and sigma4 domains of RNA polymerase sigma factors"/>
    <property type="match status" value="1"/>
</dbReference>
<dbReference type="InterPro" id="IPR007630">
    <property type="entry name" value="RNA_pol_sigma70_r4"/>
</dbReference>
<dbReference type="Gene3D" id="1.10.10.10">
    <property type="entry name" value="Winged helix-like DNA-binding domain superfamily/Winged helix DNA-binding domain"/>
    <property type="match status" value="1"/>
</dbReference>
<keyword evidence="3" id="KW-0238">DNA-binding</keyword>
<dbReference type="EMBL" id="JBBMEI010000027">
    <property type="protein sequence ID" value="MEQ2358626.1"/>
    <property type="molecule type" value="Genomic_DNA"/>
</dbReference>
<dbReference type="Pfam" id="PF04545">
    <property type="entry name" value="Sigma70_r4"/>
    <property type="match status" value="1"/>
</dbReference>
<evidence type="ECO:0000256" key="2">
    <source>
        <dbReference type="ARBA" id="ARBA00023082"/>
    </source>
</evidence>
<evidence type="ECO:0000259" key="5">
    <source>
        <dbReference type="PROSITE" id="PS00716"/>
    </source>
</evidence>
<dbReference type="PROSITE" id="PS00716">
    <property type="entry name" value="SIGMA70_2"/>
    <property type="match status" value="1"/>
</dbReference>
<dbReference type="InterPro" id="IPR000943">
    <property type="entry name" value="RNA_pol_sigma70"/>
</dbReference>
<dbReference type="InterPro" id="IPR013324">
    <property type="entry name" value="RNA_pol_sigma_r3/r4-like"/>
</dbReference>
<name>A0ABV1AKU1_9FIRM</name>
<gene>
    <name evidence="6" type="ORF">WMO75_09810</name>
</gene>
<keyword evidence="7" id="KW-1185">Reference proteome</keyword>
<dbReference type="SUPFAM" id="SSF88946">
    <property type="entry name" value="Sigma2 domain of RNA polymerase sigma factors"/>
    <property type="match status" value="1"/>
</dbReference>
<dbReference type="PANTHER" id="PTHR30603">
    <property type="entry name" value="RNA POLYMERASE SIGMA FACTOR RPO"/>
    <property type="match status" value="1"/>
</dbReference>
<evidence type="ECO:0000313" key="6">
    <source>
        <dbReference type="EMBL" id="MEQ2358626.1"/>
    </source>
</evidence>
<keyword evidence="2" id="KW-0731">Sigma factor</keyword>
<organism evidence="6 7">
    <name type="scientific">Blautia intestinihominis</name>
    <dbReference type="NCBI Taxonomy" id="3133152"/>
    <lineage>
        <taxon>Bacteria</taxon>
        <taxon>Bacillati</taxon>
        <taxon>Bacillota</taxon>
        <taxon>Clostridia</taxon>
        <taxon>Lachnospirales</taxon>
        <taxon>Lachnospiraceae</taxon>
        <taxon>Blautia</taxon>
    </lineage>
</organism>
<sequence length="311" mass="36812">MRSNISYRPYANVDYEKIYKKVVEMDPSMEEFIDEVREIELPEDEEIQQLEAGLRKKDKKATERLIELYTRYAVRLGLQRAEEHEMNIIDAISEAHIGLVVAANNYNIDRCGIFEEYAHTYIISRFDRNQETTRKTMHYPAGPKGNYFKVYRKLRDNGYKPGNLKESEKKEAFELLRKETNLSVEEIEIAMDAMIPEESMEQYFAENYIEESNCYTNDVPEEFITEMEEVEKEIDIHKAAEALDQVMDTLAPREKEILRLRYGLTDGKEYTLEEVSQKFGVTRERIRQIEAKALRKLRHPVRGRILHKYIE</sequence>
<feature type="domain" description="RNA polymerase sigma-70" evidence="5">
    <location>
        <begin position="271"/>
        <end position="297"/>
    </location>
</feature>
<dbReference type="PANTHER" id="PTHR30603:SF47">
    <property type="entry name" value="RNA POLYMERASE SIGMA FACTOR SIGD, CHLOROPLASTIC"/>
    <property type="match status" value="1"/>
</dbReference>
<keyword evidence="1" id="KW-0805">Transcription regulation</keyword>
<evidence type="ECO:0000256" key="1">
    <source>
        <dbReference type="ARBA" id="ARBA00023015"/>
    </source>
</evidence>
<comment type="caution">
    <text evidence="6">The sequence shown here is derived from an EMBL/GenBank/DDBJ whole genome shotgun (WGS) entry which is preliminary data.</text>
</comment>
<dbReference type="Gene3D" id="1.20.120.1810">
    <property type="match status" value="1"/>
</dbReference>
<protein>
    <submittedName>
        <fullName evidence="6">Sigma-70 family RNA polymerase sigma factor</fullName>
    </submittedName>
</protein>
<evidence type="ECO:0000313" key="7">
    <source>
        <dbReference type="Proteomes" id="UP001446032"/>
    </source>
</evidence>
<dbReference type="InterPro" id="IPR014284">
    <property type="entry name" value="RNA_pol_sigma-70_dom"/>
</dbReference>